<evidence type="ECO:0000256" key="6">
    <source>
        <dbReference type="ARBA" id="ARBA00022777"/>
    </source>
</evidence>
<name>A0ABV3V2W0_9MICC</name>
<dbReference type="InterPro" id="IPR050482">
    <property type="entry name" value="Sensor_HK_TwoCompSys"/>
</dbReference>
<dbReference type="Gene3D" id="1.20.5.1930">
    <property type="match status" value="1"/>
</dbReference>
<feature type="transmembrane region" description="Helical" evidence="9">
    <location>
        <begin position="51"/>
        <end position="74"/>
    </location>
</feature>
<keyword evidence="9" id="KW-1133">Transmembrane helix</keyword>
<proteinExistence type="predicted"/>
<feature type="transmembrane region" description="Helical" evidence="9">
    <location>
        <begin position="142"/>
        <end position="164"/>
    </location>
</feature>
<keyword evidence="5" id="KW-0547">Nucleotide-binding</keyword>
<dbReference type="EC" id="2.7.13.3" evidence="2"/>
<dbReference type="Gene3D" id="3.30.565.10">
    <property type="entry name" value="Histidine kinase-like ATPase, C-terminal domain"/>
    <property type="match status" value="1"/>
</dbReference>
<comment type="caution">
    <text evidence="11">The sequence shown here is derived from an EMBL/GenBank/DDBJ whole genome shotgun (WGS) entry which is preliminary data.</text>
</comment>
<dbReference type="PANTHER" id="PTHR24421">
    <property type="entry name" value="NITRATE/NITRITE SENSOR PROTEIN NARX-RELATED"/>
    <property type="match status" value="1"/>
</dbReference>
<feature type="transmembrane region" description="Helical" evidence="9">
    <location>
        <begin position="80"/>
        <end position="105"/>
    </location>
</feature>
<dbReference type="Proteomes" id="UP001558481">
    <property type="component" value="Unassembled WGS sequence"/>
</dbReference>
<evidence type="ECO:0000256" key="3">
    <source>
        <dbReference type="ARBA" id="ARBA00022553"/>
    </source>
</evidence>
<keyword evidence="6 11" id="KW-0418">Kinase</keyword>
<evidence type="ECO:0000256" key="2">
    <source>
        <dbReference type="ARBA" id="ARBA00012438"/>
    </source>
</evidence>
<evidence type="ECO:0000256" key="9">
    <source>
        <dbReference type="SAM" id="Phobius"/>
    </source>
</evidence>
<sequence length="399" mass="43184">MVIAAPAGSTSVREGFNRTSPLPVWLRVTLVLFAAIALFDDLRALESVDQAPATMVVIAVQMILGYVSLALIAWRPGIASALLLVPLALALFTHNYGFTLICAVIVTIATVSMLPRVMTIIYSVILATWTITAVVVESTTDVLWIMGTPLVTGVLIGVALRFFVIQHRENKARLRSIEAAHQQLREQERLELARDLHDVVAHELTLVTMQAAGSHRQNDPVVLHDTISTMENAARSGLQELRTLLHILRESPGAVSRNDNSSGLTTGSLESLVDSLSASLTAAGFSVTVNTVDGFEKLPTSVRGTAARILQEASTNIIKYAPAGSTCLLSLTTDANSVMIRTENELQQSYRSDDGEFPMTSGYGLHGIQERVALLNGEVTYGPQDDRWVLDVRIPFGDA</sequence>
<organism evidence="11 12">
    <name type="scientific">Kocuria carniphila</name>
    <dbReference type="NCBI Taxonomy" id="262208"/>
    <lineage>
        <taxon>Bacteria</taxon>
        <taxon>Bacillati</taxon>
        <taxon>Actinomycetota</taxon>
        <taxon>Actinomycetes</taxon>
        <taxon>Micrococcales</taxon>
        <taxon>Micrococcaceae</taxon>
        <taxon>Kocuria</taxon>
    </lineage>
</organism>
<reference evidence="11 12" key="1">
    <citation type="journal article" date="2024" name="Fungal Genet. Biol.">
        <title>The porcine skin microbiome exhibits broad fungal antagonism.</title>
        <authorList>
            <person name="De La Cruz K.F."/>
            <person name="Townsend E.C."/>
            <person name="Alex Cheong J.Z."/>
            <person name="Salamzade R."/>
            <person name="Liu A."/>
            <person name="Sandstrom S."/>
            <person name="Davila E."/>
            <person name="Huang L."/>
            <person name="Xu K.H."/>
            <person name="Wu S.Y."/>
            <person name="Meudt J.J."/>
            <person name="Shanmuganayagam D."/>
            <person name="Gibson A.L.F."/>
            <person name="Kalan L.R."/>
        </authorList>
    </citation>
    <scope>NUCLEOTIDE SEQUENCE [LARGE SCALE GENOMIC DNA]</scope>
    <source>
        <strain evidence="11 12">LK2625</strain>
    </source>
</reference>
<evidence type="ECO:0000256" key="1">
    <source>
        <dbReference type="ARBA" id="ARBA00000085"/>
    </source>
</evidence>
<feature type="transmembrane region" description="Helical" evidence="9">
    <location>
        <begin position="117"/>
        <end position="136"/>
    </location>
</feature>
<dbReference type="SUPFAM" id="SSF55874">
    <property type="entry name" value="ATPase domain of HSP90 chaperone/DNA topoisomerase II/histidine kinase"/>
    <property type="match status" value="1"/>
</dbReference>
<keyword evidence="8" id="KW-0902">Two-component regulatory system</keyword>
<dbReference type="PANTHER" id="PTHR24421:SF10">
    <property type="entry name" value="NITRATE_NITRITE SENSOR PROTEIN NARQ"/>
    <property type="match status" value="1"/>
</dbReference>
<dbReference type="CDD" id="cd16917">
    <property type="entry name" value="HATPase_UhpB-NarQ-NarX-like"/>
    <property type="match status" value="1"/>
</dbReference>
<evidence type="ECO:0000256" key="8">
    <source>
        <dbReference type="ARBA" id="ARBA00023012"/>
    </source>
</evidence>
<comment type="catalytic activity">
    <reaction evidence="1">
        <text>ATP + protein L-histidine = ADP + protein N-phospho-L-histidine.</text>
        <dbReference type="EC" id="2.7.13.3"/>
    </reaction>
</comment>
<keyword evidence="12" id="KW-1185">Reference proteome</keyword>
<dbReference type="InterPro" id="IPR036890">
    <property type="entry name" value="HATPase_C_sf"/>
</dbReference>
<gene>
    <name evidence="11" type="ORF">VVR66_09045</name>
</gene>
<keyword evidence="7" id="KW-0067">ATP-binding</keyword>
<feature type="transmembrane region" description="Helical" evidence="9">
    <location>
        <begin position="22"/>
        <end position="39"/>
    </location>
</feature>
<dbReference type="GO" id="GO:0016301">
    <property type="term" value="F:kinase activity"/>
    <property type="evidence" value="ECO:0007669"/>
    <property type="project" value="UniProtKB-KW"/>
</dbReference>
<evidence type="ECO:0000313" key="12">
    <source>
        <dbReference type="Proteomes" id="UP001558481"/>
    </source>
</evidence>
<accession>A0ABV3V2W0</accession>
<evidence type="ECO:0000313" key="11">
    <source>
        <dbReference type="EMBL" id="MEX3594857.1"/>
    </source>
</evidence>
<protein>
    <recommendedName>
        <fullName evidence="2">histidine kinase</fullName>
        <ecNumber evidence="2">2.7.13.3</ecNumber>
    </recommendedName>
</protein>
<evidence type="ECO:0000256" key="4">
    <source>
        <dbReference type="ARBA" id="ARBA00022679"/>
    </source>
</evidence>
<dbReference type="Pfam" id="PF07730">
    <property type="entry name" value="HisKA_3"/>
    <property type="match status" value="1"/>
</dbReference>
<evidence type="ECO:0000256" key="7">
    <source>
        <dbReference type="ARBA" id="ARBA00022840"/>
    </source>
</evidence>
<dbReference type="InterPro" id="IPR011712">
    <property type="entry name" value="Sig_transdc_His_kin_sub3_dim/P"/>
</dbReference>
<evidence type="ECO:0000256" key="5">
    <source>
        <dbReference type="ARBA" id="ARBA00022741"/>
    </source>
</evidence>
<keyword evidence="9" id="KW-0812">Transmembrane</keyword>
<dbReference type="EMBL" id="JAYWLU010000008">
    <property type="protein sequence ID" value="MEX3594857.1"/>
    <property type="molecule type" value="Genomic_DNA"/>
</dbReference>
<dbReference type="RefSeq" id="WP_368629484.1">
    <property type="nucleotide sequence ID" value="NZ_JAYWLU010000008.1"/>
</dbReference>
<keyword evidence="3" id="KW-0597">Phosphoprotein</keyword>
<keyword evidence="9" id="KW-0472">Membrane</keyword>
<feature type="domain" description="Signal transduction histidine kinase subgroup 3 dimerisation and phosphoacceptor" evidence="10">
    <location>
        <begin position="188"/>
        <end position="251"/>
    </location>
</feature>
<keyword evidence="4" id="KW-0808">Transferase</keyword>
<evidence type="ECO:0000259" key="10">
    <source>
        <dbReference type="Pfam" id="PF07730"/>
    </source>
</evidence>